<keyword evidence="1" id="KW-0812">Transmembrane</keyword>
<dbReference type="EMBL" id="BAAASZ010000003">
    <property type="protein sequence ID" value="GAA2422711.1"/>
    <property type="molecule type" value="Genomic_DNA"/>
</dbReference>
<keyword evidence="1" id="KW-1133">Transmembrane helix</keyword>
<dbReference type="Proteomes" id="UP001501638">
    <property type="component" value="Unassembled WGS sequence"/>
</dbReference>
<protein>
    <submittedName>
        <fullName evidence="2">SHOCT domain-containing protein</fullName>
    </submittedName>
</protein>
<accession>A0ABN3J7H0</accession>
<keyword evidence="1" id="KW-0472">Membrane</keyword>
<dbReference type="RefSeq" id="WP_425583509.1">
    <property type="nucleotide sequence ID" value="NZ_BAAASZ010000003.1"/>
</dbReference>
<keyword evidence="3" id="KW-1185">Reference proteome</keyword>
<sequence length="95" mass="10399">MDAIDILYQPAHWGGGGPGPWILLVPLVWALVIGGLILLAARAARYGRGPWKARAAHDEPSAVTLLERRFAAGEIEEDEYRRRLSVLNRARGDAA</sequence>
<reference evidence="2 3" key="1">
    <citation type="journal article" date="2019" name="Int. J. Syst. Evol. Microbiol.">
        <title>The Global Catalogue of Microorganisms (GCM) 10K type strain sequencing project: providing services to taxonomists for standard genome sequencing and annotation.</title>
        <authorList>
            <consortium name="The Broad Institute Genomics Platform"/>
            <consortium name="The Broad Institute Genome Sequencing Center for Infectious Disease"/>
            <person name="Wu L."/>
            <person name="Ma J."/>
        </authorList>
    </citation>
    <scope>NUCLEOTIDE SEQUENCE [LARGE SCALE GENOMIC DNA]</scope>
    <source>
        <strain evidence="2 3">JCM 6305</strain>
    </source>
</reference>
<evidence type="ECO:0000313" key="3">
    <source>
        <dbReference type="Proteomes" id="UP001501638"/>
    </source>
</evidence>
<gene>
    <name evidence="2" type="ORF">GCM10010405_01300</name>
</gene>
<organism evidence="2 3">
    <name type="scientific">Streptomyces macrosporus</name>
    <dbReference type="NCBI Taxonomy" id="44032"/>
    <lineage>
        <taxon>Bacteria</taxon>
        <taxon>Bacillati</taxon>
        <taxon>Actinomycetota</taxon>
        <taxon>Actinomycetes</taxon>
        <taxon>Kitasatosporales</taxon>
        <taxon>Streptomycetaceae</taxon>
        <taxon>Streptomyces</taxon>
    </lineage>
</organism>
<feature type="transmembrane region" description="Helical" evidence="1">
    <location>
        <begin position="20"/>
        <end position="44"/>
    </location>
</feature>
<proteinExistence type="predicted"/>
<evidence type="ECO:0000256" key="1">
    <source>
        <dbReference type="SAM" id="Phobius"/>
    </source>
</evidence>
<comment type="caution">
    <text evidence="2">The sequence shown here is derived from an EMBL/GenBank/DDBJ whole genome shotgun (WGS) entry which is preliminary data.</text>
</comment>
<name>A0ABN3J7H0_9ACTN</name>
<evidence type="ECO:0000313" key="2">
    <source>
        <dbReference type="EMBL" id="GAA2422711.1"/>
    </source>
</evidence>